<reference evidence="1" key="1">
    <citation type="submission" date="2018-05" db="EMBL/GenBank/DDBJ databases">
        <authorList>
            <person name="Lanie J.A."/>
            <person name="Ng W.-L."/>
            <person name="Kazmierczak K.M."/>
            <person name="Andrzejewski T.M."/>
            <person name="Davidsen T.M."/>
            <person name="Wayne K.J."/>
            <person name="Tettelin H."/>
            <person name="Glass J.I."/>
            <person name="Rusch D."/>
            <person name="Podicherti R."/>
            <person name="Tsui H.-C.T."/>
            <person name="Winkler M.E."/>
        </authorList>
    </citation>
    <scope>NUCLEOTIDE SEQUENCE</scope>
</reference>
<organism evidence="1">
    <name type="scientific">marine metagenome</name>
    <dbReference type="NCBI Taxonomy" id="408172"/>
    <lineage>
        <taxon>unclassified sequences</taxon>
        <taxon>metagenomes</taxon>
        <taxon>ecological metagenomes</taxon>
    </lineage>
</organism>
<dbReference type="EMBL" id="UINC01012302">
    <property type="protein sequence ID" value="SVA53808.1"/>
    <property type="molecule type" value="Genomic_DNA"/>
</dbReference>
<sequence>MPNLLLAAPRSPRERTEKINRFNALNALHFATKRYEAEKKLHSPATIIQYGDMCVGSRGSME</sequence>
<dbReference type="AlphaFoldDB" id="A0A381WNN9"/>
<gene>
    <name evidence="1" type="ORF">METZ01_LOCUS106662</name>
</gene>
<name>A0A381WNN9_9ZZZZ</name>
<proteinExistence type="predicted"/>
<accession>A0A381WNN9</accession>
<protein>
    <submittedName>
        <fullName evidence="1">Uncharacterized protein</fullName>
    </submittedName>
</protein>
<evidence type="ECO:0000313" key="1">
    <source>
        <dbReference type="EMBL" id="SVA53808.1"/>
    </source>
</evidence>